<organism evidence="2 3">
    <name type="scientific">Atta colombica</name>
    <dbReference type="NCBI Taxonomy" id="520822"/>
    <lineage>
        <taxon>Eukaryota</taxon>
        <taxon>Metazoa</taxon>
        <taxon>Ecdysozoa</taxon>
        <taxon>Arthropoda</taxon>
        <taxon>Hexapoda</taxon>
        <taxon>Insecta</taxon>
        <taxon>Pterygota</taxon>
        <taxon>Neoptera</taxon>
        <taxon>Endopterygota</taxon>
        <taxon>Hymenoptera</taxon>
        <taxon>Apocrita</taxon>
        <taxon>Aculeata</taxon>
        <taxon>Formicoidea</taxon>
        <taxon>Formicidae</taxon>
        <taxon>Myrmicinae</taxon>
        <taxon>Atta</taxon>
    </lineage>
</organism>
<dbReference type="Proteomes" id="UP000078540">
    <property type="component" value="Unassembled WGS sequence"/>
</dbReference>
<keyword evidence="3" id="KW-1185">Reference proteome</keyword>
<evidence type="ECO:0000313" key="2">
    <source>
        <dbReference type="EMBL" id="KYM81706.1"/>
    </source>
</evidence>
<keyword evidence="1" id="KW-0732">Signal</keyword>
<dbReference type="EMBL" id="KQ976530">
    <property type="protein sequence ID" value="KYM81706.1"/>
    <property type="molecule type" value="Genomic_DNA"/>
</dbReference>
<feature type="chain" id="PRO_5008269376" description="Secreted protein" evidence="1">
    <location>
        <begin position="18"/>
        <end position="113"/>
    </location>
</feature>
<evidence type="ECO:0000313" key="3">
    <source>
        <dbReference type="Proteomes" id="UP000078540"/>
    </source>
</evidence>
<dbReference type="AlphaFoldDB" id="A0A195BAY2"/>
<feature type="signal peptide" evidence="1">
    <location>
        <begin position="1"/>
        <end position="17"/>
    </location>
</feature>
<evidence type="ECO:0008006" key="4">
    <source>
        <dbReference type="Google" id="ProtNLM"/>
    </source>
</evidence>
<reference evidence="2 3" key="1">
    <citation type="submission" date="2015-09" db="EMBL/GenBank/DDBJ databases">
        <title>Atta colombica WGS genome.</title>
        <authorList>
            <person name="Nygaard S."/>
            <person name="Hu H."/>
            <person name="Boomsma J."/>
            <person name="Zhang G."/>
        </authorList>
    </citation>
    <scope>NUCLEOTIDE SEQUENCE [LARGE SCALE GENOMIC DNA]</scope>
    <source>
        <strain evidence="2">Treedump-2</strain>
        <tissue evidence="2">Whole body</tissue>
    </source>
</reference>
<gene>
    <name evidence="2" type="ORF">ALC53_07869</name>
</gene>
<sequence length="113" mass="13635">MSTYLLLHLLLILYSSALELKYETVSTHRQEIVPLFFVHVRLMFHIRQELNPYSCIYLSRYNRQLTLTPLVSLVFLYFNILPPSFTNKRLRQFYVSDNRPTPQFQTQHQRVDL</sequence>
<evidence type="ECO:0000256" key="1">
    <source>
        <dbReference type="SAM" id="SignalP"/>
    </source>
</evidence>
<name>A0A195BAY2_9HYME</name>
<protein>
    <recommendedName>
        <fullName evidence="4">Secreted protein</fullName>
    </recommendedName>
</protein>
<proteinExistence type="predicted"/>
<accession>A0A195BAY2</accession>